<name>A0A1U7H4J5_9CYAN</name>
<protein>
    <submittedName>
        <fullName evidence="1">Uncharacterized protein</fullName>
    </submittedName>
</protein>
<comment type="caution">
    <text evidence="1">The sequence shown here is derived from an EMBL/GenBank/DDBJ whole genome shotgun (WGS) entry which is preliminary data.</text>
</comment>
<accession>A0A1U7H4J5</accession>
<organism evidence="1 2">
    <name type="scientific">Fischerella major NIES-592</name>
    <dbReference type="NCBI Taxonomy" id="210994"/>
    <lineage>
        <taxon>Bacteria</taxon>
        <taxon>Bacillati</taxon>
        <taxon>Cyanobacteriota</taxon>
        <taxon>Cyanophyceae</taxon>
        <taxon>Nostocales</taxon>
        <taxon>Hapalosiphonaceae</taxon>
        <taxon>Fischerella</taxon>
    </lineage>
</organism>
<dbReference type="AlphaFoldDB" id="A0A1U7H4J5"/>
<evidence type="ECO:0000313" key="1">
    <source>
        <dbReference type="EMBL" id="OKH16195.1"/>
    </source>
</evidence>
<evidence type="ECO:0000313" key="2">
    <source>
        <dbReference type="Proteomes" id="UP000186391"/>
    </source>
</evidence>
<keyword evidence="2" id="KW-1185">Reference proteome</keyword>
<gene>
    <name evidence="1" type="ORF">NIES592_00510</name>
</gene>
<proteinExistence type="predicted"/>
<dbReference type="OrthoDB" id="423910at2"/>
<dbReference type="Proteomes" id="UP000186391">
    <property type="component" value="Unassembled WGS sequence"/>
</dbReference>
<sequence length="128" mass="15002">MSDPHTPQSKDRTLEKALTNKIIDDYFENSESWLRAILRMCIFSLAHFDGQPVFMVECPNQAVAKRLSRKTYPFRGMVYYLTDDFNASDRSLFCYQENQGGKWRCFDTSINAWTDLQKAKNRRQEAEG</sequence>
<dbReference type="EMBL" id="MRCA01000001">
    <property type="protein sequence ID" value="OKH16195.1"/>
    <property type="molecule type" value="Genomic_DNA"/>
</dbReference>
<dbReference type="RefSeq" id="WP_073554626.1">
    <property type="nucleotide sequence ID" value="NZ_MRCA01000001.1"/>
</dbReference>
<reference evidence="1 2" key="1">
    <citation type="submission" date="2016-11" db="EMBL/GenBank/DDBJ databases">
        <title>Draft Genome Sequences of Nine Cyanobacterial Strains from Diverse Habitats.</title>
        <authorList>
            <person name="Zhu T."/>
            <person name="Hou S."/>
            <person name="Lu X."/>
            <person name="Hess W.R."/>
        </authorList>
    </citation>
    <scope>NUCLEOTIDE SEQUENCE [LARGE SCALE GENOMIC DNA]</scope>
    <source>
        <strain evidence="1 2">NIES-592</strain>
    </source>
</reference>